<evidence type="ECO:0000313" key="2">
    <source>
        <dbReference type="Proteomes" id="UP000199149"/>
    </source>
</evidence>
<dbReference type="AlphaFoldDB" id="A0A1I4XA44"/>
<name>A0A1I4XA44_9FLAO</name>
<accession>A0A1I4XA44</accession>
<keyword evidence="2" id="KW-1185">Reference proteome</keyword>
<dbReference type="EMBL" id="FOUZ01000008">
    <property type="protein sequence ID" value="SFN22109.1"/>
    <property type="molecule type" value="Genomic_DNA"/>
</dbReference>
<protein>
    <submittedName>
        <fullName evidence="1">Uncharacterized protein</fullName>
    </submittedName>
</protein>
<dbReference type="OrthoDB" id="1340494at2"/>
<reference evidence="2" key="1">
    <citation type="submission" date="2016-10" db="EMBL/GenBank/DDBJ databases">
        <authorList>
            <person name="Varghese N."/>
            <person name="Submissions S."/>
        </authorList>
    </citation>
    <scope>NUCLEOTIDE SEQUENCE [LARGE SCALE GENOMIC DNA]</scope>
    <source>
        <strain evidence="2">XJ109</strain>
    </source>
</reference>
<evidence type="ECO:0000313" key="1">
    <source>
        <dbReference type="EMBL" id="SFN22109.1"/>
    </source>
</evidence>
<dbReference type="Proteomes" id="UP000199149">
    <property type="component" value="Unassembled WGS sequence"/>
</dbReference>
<gene>
    <name evidence="1" type="ORF">SAMN05421738_108143</name>
</gene>
<dbReference type="RefSeq" id="WP_092908379.1">
    <property type="nucleotide sequence ID" value="NZ_FOUZ01000008.1"/>
</dbReference>
<organism evidence="1 2">
    <name type="scientific">Algoriella xinjiangensis</name>
    <dbReference type="NCBI Taxonomy" id="684065"/>
    <lineage>
        <taxon>Bacteria</taxon>
        <taxon>Pseudomonadati</taxon>
        <taxon>Bacteroidota</taxon>
        <taxon>Flavobacteriia</taxon>
        <taxon>Flavobacteriales</taxon>
        <taxon>Weeksellaceae</taxon>
        <taxon>Algoriella</taxon>
    </lineage>
</organism>
<proteinExistence type="predicted"/>
<sequence length="165" mass="19894">MSTKKYLVKEVFKKAELESAKSTKNGLSTYLENYIWENYKYSISSKSLSRYYDNFILDKHVKQDIAQNTLDYFAKYIGYENFGEFSSQHQSDKIEDDLQPIIISEEEDILIDEHYYQLEKVVEEPIIEEIIPRKKNFFESIKKTKCKISDEWWNFYGFSCWNFIF</sequence>